<dbReference type="Gene3D" id="3.40.50.150">
    <property type="entry name" value="Vaccinia Virus protein VP39"/>
    <property type="match status" value="2"/>
</dbReference>
<feature type="domain" description="Methyltransferase small" evidence="6">
    <location>
        <begin position="167"/>
        <end position="336"/>
    </location>
</feature>
<dbReference type="InterPro" id="IPR046977">
    <property type="entry name" value="RsmC/RlmG"/>
</dbReference>
<dbReference type="Proteomes" id="UP000636264">
    <property type="component" value="Unassembled WGS sequence"/>
</dbReference>
<dbReference type="GO" id="GO:0008170">
    <property type="term" value="F:N-methyltransferase activity"/>
    <property type="evidence" value="ECO:0007669"/>
    <property type="project" value="UniProtKB-ARBA"/>
</dbReference>
<dbReference type="InterPro" id="IPR007848">
    <property type="entry name" value="Small_mtfrase_dom"/>
</dbReference>
<dbReference type="InterPro" id="IPR029063">
    <property type="entry name" value="SAM-dependent_MTases_sf"/>
</dbReference>
<dbReference type="PANTHER" id="PTHR47816">
    <property type="entry name" value="RIBOSOMAL RNA SMALL SUBUNIT METHYLTRANSFERASE C"/>
    <property type="match status" value="1"/>
</dbReference>
<name>A0A916W778_9HYPH</name>
<dbReference type="GO" id="GO:0003676">
    <property type="term" value="F:nucleic acid binding"/>
    <property type="evidence" value="ECO:0007669"/>
    <property type="project" value="InterPro"/>
</dbReference>
<evidence type="ECO:0000256" key="1">
    <source>
        <dbReference type="ARBA" id="ARBA00022490"/>
    </source>
</evidence>
<keyword evidence="2" id="KW-0698">rRNA processing</keyword>
<dbReference type="CDD" id="cd02440">
    <property type="entry name" value="AdoMet_MTases"/>
    <property type="match status" value="1"/>
</dbReference>
<dbReference type="RefSeq" id="WP_188721820.1">
    <property type="nucleotide sequence ID" value="NZ_BMIF01000009.1"/>
</dbReference>
<proteinExistence type="predicted"/>
<evidence type="ECO:0000259" key="6">
    <source>
        <dbReference type="Pfam" id="PF05175"/>
    </source>
</evidence>
<dbReference type="GO" id="GO:0032259">
    <property type="term" value="P:methylation"/>
    <property type="evidence" value="ECO:0007669"/>
    <property type="project" value="UniProtKB-KW"/>
</dbReference>
<keyword evidence="5" id="KW-0949">S-adenosyl-L-methionine</keyword>
<evidence type="ECO:0000256" key="5">
    <source>
        <dbReference type="ARBA" id="ARBA00022691"/>
    </source>
</evidence>
<comment type="caution">
    <text evidence="7">The sequence shown here is derived from an EMBL/GenBank/DDBJ whole genome shotgun (WGS) entry which is preliminary data.</text>
</comment>
<keyword evidence="8" id="KW-1185">Reference proteome</keyword>
<reference evidence="7" key="1">
    <citation type="journal article" date="2014" name="Int. J. Syst. Evol. Microbiol.">
        <title>Complete genome sequence of Corynebacterium casei LMG S-19264T (=DSM 44701T), isolated from a smear-ripened cheese.</title>
        <authorList>
            <consortium name="US DOE Joint Genome Institute (JGI-PGF)"/>
            <person name="Walter F."/>
            <person name="Albersmeier A."/>
            <person name="Kalinowski J."/>
            <person name="Ruckert C."/>
        </authorList>
    </citation>
    <scope>NUCLEOTIDE SEQUENCE</scope>
    <source>
        <strain evidence="7">CGMCC 1.15320</strain>
    </source>
</reference>
<evidence type="ECO:0000313" key="8">
    <source>
        <dbReference type="Proteomes" id="UP000636264"/>
    </source>
</evidence>
<evidence type="ECO:0000313" key="7">
    <source>
        <dbReference type="EMBL" id="GGA73355.1"/>
    </source>
</evidence>
<dbReference type="PANTHER" id="PTHR47816:SF4">
    <property type="entry name" value="RIBOSOMAL RNA SMALL SUBUNIT METHYLTRANSFERASE C"/>
    <property type="match status" value="1"/>
</dbReference>
<gene>
    <name evidence="7" type="ORF">GCM10011385_29100</name>
</gene>
<dbReference type="Pfam" id="PF05175">
    <property type="entry name" value="MTS"/>
    <property type="match status" value="1"/>
</dbReference>
<dbReference type="EMBL" id="BMIF01000009">
    <property type="protein sequence ID" value="GGA73355.1"/>
    <property type="molecule type" value="Genomic_DNA"/>
</dbReference>
<evidence type="ECO:0000256" key="2">
    <source>
        <dbReference type="ARBA" id="ARBA00022552"/>
    </source>
</evidence>
<sequence>MNEALPTLLFPFERGILDVPGKGERVLVLGASAGFRMPDGAAADVTAVQDFRPDYLALEKAGFHAVAEAEGEGYDLALILLGRHRRENELRFAEALTRVKPGGLIVAAGTKKDGAPSVAKRMGEMVPIVEQMSKHHGIVFWSVRPEALDAATIAPLFPEAVMTPEGFETAVGGFSEGRIDEGSQLLLRSLPEKLTASTGRIADFCAGWGYLSVEVARKYQMGALDLYEAHRRSLEAAKRNFEKLAPDAPAGFHWHDLVSERVAGRYDAIIMNPPFHQSRSAEPDLGKAMIKAASAAMKPGGRLYLVANRGLPYEAVLKEHFSASGEVARGGTFKVLWGRR</sequence>
<organism evidence="7 8">
    <name type="scientific">Nitratireductor aestuarii</name>
    <dbReference type="NCBI Taxonomy" id="1735103"/>
    <lineage>
        <taxon>Bacteria</taxon>
        <taxon>Pseudomonadati</taxon>
        <taxon>Pseudomonadota</taxon>
        <taxon>Alphaproteobacteria</taxon>
        <taxon>Hyphomicrobiales</taxon>
        <taxon>Phyllobacteriaceae</taxon>
        <taxon>Nitratireductor</taxon>
    </lineage>
</organism>
<dbReference type="GO" id="GO:0008757">
    <property type="term" value="F:S-adenosylmethionine-dependent methyltransferase activity"/>
    <property type="evidence" value="ECO:0007669"/>
    <property type="project" value="InterPro"/>
</dbReference>
<dbReference type="InterPro" id="IPR002052">
    <property type="entry name" value="DNA_methylase_N6_adenine_CS"/>
</dbReference>
<dbReference type="SUPFAM" id="SSF53335">
    <property type="entry name" value="S-adenosyl-L-methionine-dependent methyltransferases"/>
    <property type="match status" value="1"/>
</dbReference>
<accession>A0A916W778</accession>
<protein>
    <submittedName>
        <fullName evidence="7">Methyltransferase</fullName>
    </submittedName>
</protein>
<dbReference type="PROSITE" id="PS00092">
    <property type="entry name" value="N6_MTASE"/>
    <property type="match status" value="1"/>
</dbReference>
<dbReference type="AlphaFoldDB" id="A0A916W778"/>
<keyword evidence="1" id="KW-0963">Cytoplasm</keyword>
<reference evidence="7" key="2">
    <citation type="submission" date="2020-09" db="EMBL/GenBank/DDBJ databases">
        <authorList>
            <person name="Sun Q."/>
            <person name="Zhou Y."/>
        </authorList>
    </citation>
    <scope>NUCLEOTIDE SEQUENCE</scope>
    <source>
        <strain evidence="7">CGMCC 1.15320</strain>
    </source>
</reference>
<keyword evidence="3 7" id="KW-0489">Methyltransferase</keyword>
<evidence type="ECO:0000256" key="3">
    <source>
        <dbReference type="ARBA" id="ARBA00022603"/>
    </source>
</evidence>
<evidence type="ECO:0000256" key="4">
    <source>
        <dbReference type="ARBA" id="ARBA00022679"/>
    </source>
</evidence>
<dbReference type="GO" id="GO:0006364">
    <property type="term" value="P:rRNA processing"/>
    <property type="evidence" value="ECO:0007669"/>
    <property type="project" value="UniProtKB-KW"/>
</dbReference>
<keyword evidence="4" id="KW-0808">Transferase</keyword>